<dbReference type="EMBL" id="BAAAUD010000044">
    <property type="protein sequence ID" value="GAA2955011.1"/>
    <property type="molecule type" value="Genomic_DNA"/>
</dbReference>
<protein>
    <submittedName>
        <fullName evidence="1">Uncharacterized protein</fullName>
    </submittedName>
</protein>
<keyword evidence="2" id="KW-1185">Reference proteome</keyword>
<organism evidence="1 2">
    <name type="scientific">Streptomyces enissocaesilis</name>
    <dbReference type="NCBI Taxonomy" id="332589"/>
    <lineage>
        <taxon>Bacteria</taxon>
        <taxon>Bacillati</taxon>
        <taxon>Actinomycetota</taxon>
        <taxon>Actinomycetes</taxon>
        <taxon>Kitasatosporales</taxon>
        <taxon>Streptomycetaceae</taxon>
        <taxon>Streptomyces</taxon>
        <taxon>Streptomyces rochei group</taxon>
    </lineage>
</organism>
<comment type="caution">
    <text evidence="1">The sequence shown here is derived from an EMBL/GenBank/DDBJ whole genome shotgun (WGS) entry which is preliminary data.</text>
</comment>
<gene>
    <name evidence="1" type="ORF">GCM10010446_45080</name>
</gene>
<evidence type="ECO:0000313" key="1">
    <source>
        <dbReference type="EMBL" id="GAA2955011.1"/>
    </source>
</evidence>
<evidence type="ECO:0000313" key="2">
    <source>
        <dbReference type="Proteomes" id="UP001500403"/>
    </source>
</evidence>
<sequence length="72" mass="7385">MRGTVVAHLCATDSTRERAMTLRFVGIGPDAGGGGSPTAWVGEEGADLVLQGEEAEARLKAMVGGTEWGPVT</sequence>
<reference evidence="1 2" key="1">
    <citation type="journal article" date="2019" name="Int. J. Syst. Evol. Microbiol.">
        <title>The Global Catalogue of Microorganisms (GCM) 10K type strain sequencing project: providing services to taxonomists for standard genome sequencing and annotation.</title>
        <authorList>
            <consortium name="The Broad Institute Genomics Platform"/>
            <consortium name="The Broad Institute Genome Sequencing Center for Infectious Disease"/>
            <person name="Wu L."/>
            <person name="Ma J."/>
        </authorList>
    </citation>
    <scope>NUCLEOTIDE SEQUENCE [LARGE SCALE GENOMIC DNA]</scope>
    <source>
        <strain evidence="1 2">JCM 9088</strain>
    </source>
</reference>
<dbReference type="Proteomes" id="UP001500403">
    <property type="component" value="Unassembled WGS sequence"/>
</dbReference>
<proteinExistence type="predicted"/>
<name>A0ABN3XH17_9ACTN</name>
<accession>A0ABN3XH17</accession>